<protein>
    <submittedName>
        <fullName evidence="1">Uncharacterized protein</fullName>
    </submittedName>
</protein>
<dbReference type="AlphaFoldDB" id="Q8CLX2"/>
<sequence>MLSSISKNILHMPIPDTLLQAAPITGLEQIAVHLLKKVPDFPVTA</sequence>
<dbReference type="HOGENOM" id="CLU_3207253_0_0_6"/>
<reference evidence="1 2" key="1">
    <citation type="journal article" date="2002" name="J. Bacteriol.">
        <title>Genome sequence of Yersinia pestis KIM.</title>
        <authorList>
            <person name="Deng W."/>
            <person name="Burland V."/>
            <person name="Plunkett G.III."/>
            <person name="Boutin A."/>
            <person name="Mayhew G.F."/>
            <person name="Liss P."/>
            <person name="Perna N.T."/>
            <person name="Rose D.J."/>
            <person name="Mau B."/>
            <person name="Zhou S."/>
            <person name="Schwartz D.C."/>
            <person name="Fetherston J.D."/>
            <person name="Lindler L.E."/>
            <person name="Brubaker R.R."/>
            <person name="Plana G.V."/>
            <person name="Straley S.C."/>
            <person name="McDonough K.A."/>
            <person name="Nilles M.L."/>
            <person name="Matson J.S."/>
            <person name="Blattner F.R."/>
            <person name="Perry R.D."/>
        </authorList>
    </citation>
    <scope>NUCLEOTIDE SEQUENCE [LARGE SCALE GENOMIC DNA]</scope>
    <source>
        <strain evidence="2">KIM10+ / Biovar Mediaevalis</strain>
    </source>
</reference>
<dbReference type="KEGG" id="ypk:y0017"/>
<evidence type="ECO:0000313" key="2">
    <source>
        <dbReference type="Proteomes" id="UP000002490"/>
    </source>
</evidence>
<accession>Q8CLX2</accession>
<organism evidence="1 2">
    <name type="scientific">Yersinia pestis</name>
    <dbReference type="NCBI Taxonomy" id="632"/>
    <lineage>
        <taxon>Bacteria</taxon>
        <taxon>Pseudomonadati</taxon>
        <taxon>Pseudomonadota</taxon>
        <taxon>Gammaproteobacteria</taxon>
        <taxon>Enterobacterales</taxon>
        <taxon>Yersiniaceae</taxon>
        <taxon>Yersinia</taxon>
    </lineage>
</organism>
<evidence type="ECO:0000313" key="1">
    <source>
        <dbReference type="EMBL" id="AAM83614.1"/>
    </source>
</evidence>
<gene>
    <name evidence="1" type="ordered locus">y0017</name>
</gene>
<dbReference type="Proteomes" id="UP000002490">
    <property type="component" value="Chromosome"/>
</dbReference>
<dbReference type="DNASU" id="1144965"/>
<name>Q8CLX2_YERPE</name>
<proteinExistence type="predicted"/>
<dbReference type="EMBL" id="AE009952">
    <property type="protein sequence ID" value="AAM83614.1"/>
    <property type="molecule type" value="Genomic_DNA"/>
</dbReference>